<evidence type="ECO:0000256" key="1">
    <source>
        <dbReference type="SAM" id="Phobius"/>
    </source>
</evidence>
<protein>
    <submittedName>
        <fullName evidence="2">Uncharacterized protein</fullName>
    </submittedName>
</protein>
<keyword evidence="3" id="KW-1185">Reference proteome</keyword>
<dbReference type="Proteomes" id="UP000326950">
    <property type="component" value="Unassembled WGS sequence"/>
</dbReference>
<keyword evidence="1" id="KW-0472">Membrane</keyword>
<accession>A0A5N6UGK9</accession>
<evidence type="ECO:0000313" key="2">
    <source>
        <dbReference type="EMBL" id="KAE8157752.1"/>
    </source>
</evidence>
<feature type="transmembrane region" description="Helical" evidence="1">
    <location>
        <begin position="34"/>
        <end position="58"/>
    </location>
</feature>
<name>A0A5N6UGK9_ASPTM</name>
<organism evidence="2 3">
    <name type="scientific">Aspergillus tamarii</name>
    <dbReference type="NCBI Taxonomy" id="41984"/>
    <lineage>
        <taxon>Eukaryota</taxon>
        <taxon>Fungi</taxon>
        <taxon>Dikarya</taxon>
        <taxon>Ascomycota</taxon>
        <taxon>Pezizomycotina</taxon>
        <taxon>Eurotiomycetes</taxon>
        <taxon>Eurotiomycetidae</taxon>
        <taxon>Eurotiales</taxon>
        <taxon>Aspergillaceae</taxon>
        <taxon>Aspergillus</taxon>
        <taxon>Aspergillus subgen. Circumdati</taxon>
    </lineage>
</organism>
<reference evidence="2 3" key="1">
    <citation type="submission" date="2019-04" db="EMBL/GenBank/DDBJ databases">
        <title>Friends and foes A comparative genomics study of 23 Aspergillus species from section Flavi.</title>
        <authorList>
            <consortium name="DOE Joint Genome Institute"/>
            <person name="Kjaerbolling I."/>
            <person name="Vesth T."/>
            <person name="Frisvad J.C."/>
            <person name="Nybo J.L."/>
            <person name="Theobald S."/>
            <person name="Kildgaard S."/>
            <person name="Isbrandt T."/>
            <person name="Kuo A."/>
            <person name="Sato A."/>
            <person name="Lyhne E.K."/>
            <person name="Kogle M.E."/>
            <person name="Wiebenga A."/>
            <person name="Kun R.S."/>
            <person name="Lubbers R.J."/>
            <person name="Makela M.R."/>
            <person name="Barry K."/>
            <person name="Chovatia M."/>
            <person name="Clum A."/>
            <person name="Daum C."/>
            <person name="Haridas S."/>
            <person name="He G."/>
            <person name="LaButti K."/>
            <person name="Lipzen A."/>
            <person name="Mondo S."/>
            <person name="Riley R."/>
            <person name="Salamov A."/>
            <person name="Simmons B.A."/>
            <person name="Magnuson J.K."/>
            <person name="Henrissat B."/>
            <person name="Mortensen U.H."/>
            <person name="Larsen T.O."/>
            <person name="Devries R.P."/>
            <person name="Grigoriev I.V."/>
            <person name="Machida M."/>
            <person name="Baker S.E."/>
            <person name="Andersen M.R."/>
        </authorList>
    </citation>
    <scope>NUCLEOTIDE SEQUENCE [LARGE SCALE GENOMIC DNA]</scope>
    <source>
        <strain evidence="2 3">CBS 117626</strain>
    </source>
</reference>
<proteinExistence type="predicted"/>
<keyword evidence="1" id="KW-1133">Transmembrane helix</keyword>
<sequence length="89" mass="10273">MGSQICFQPTAHVNLLSNTFHAQEVSLLTKVPLVVWQVAYFGLFDIEFGLMFLCFILCDTFTSRDAHLWSLGHCDFHIIFMSCNRSFTY</sequence>
<dbReference type="AlphaFoldDB" id="A0A5N6UGK9"/>
<dbReference type="EMBL" id="ML738714">
    <property type="protein sequence ID" value="KAE8157752.1"/>
    <property type="molecule type" value="Genomic_DNA"/>
</dbReference>
<evidence type="ECO:0000313" key="3">
    <source>
        <dbReference type="Proteomes" id="UP000326950"/>
    </source>
</evidence>
<keyword evidence="1" id="KW-0812">Transmembrane</keyword>
<gene>
    <name evidence="2" type="ORF">BDV40DRAFT_42416</name>
</gene>